<evidence type="ECO:0000313" key="2">
    <source>
        <dbReference type="Proteomes" id="UP000011585"/>
    </source>
</evidence>
<name>L9USE9_HALBP</name>
<accession>L9USE9</accession>
<dbReference type="AlphaFoldDB" id="L9USE9"/>
<reference evidence="1 2" key="1">
    <citation type="journal article" date="2014" name="PLoS Genet.">
        <title>Phylogenetically driven sequencing of extremely halophilic archaea reveals strategies for static and dynamic osmo-response.</title>
        <authorList>
            <person name="Becker E.A."/>
            <person name="Seitzer P.M."/>
            <person name="Tritt A."/>
            <person name="Larsen D."/>
            <person name="Krusor M."/>
            <person name="Yao A.I."/>
            <person name="Wu D."/>
            <person name="Madern D."/>
            <person name="Eisen J.A."/>
            <person name="Darling A.E."/>
            <person name="Facciotti M.T."/>
        </authorList>
    </citation>
    <scope>NUCLEOTIDE SEQUENCE [LARGE SCALE GENOMIC DNA]</scope>
    <source>
        <strain evidence="1 2">DSM 11551</strain>
    </source>
</reference>
<comment type="caution">
    <text evidence="1">The sequence shown here is derived from an EMBL/GenBank/DDBJ whole genome shotgun (WGS) entry which is preliminary data.</text>
</comment>
<gene>
    <name evidence="1" type="ORF">C499_08757</name>
</gene>
<protein>
    <submittedName>
        <fullName evidence="1">Uncharacterized protein</fullName>
    </submittedName>
</protein>
<proteinExistence type="predicted"/>
<organism evidence="1 2">
    <name type="scientific">Halogeometricum borinquense (strain ATCC 700274 / DSM 11551 / JCM 10706 / KCTC 4070 / PR3)</name>
    <dbReference type="NCBI Taxonomy" id="469382"/>
    <lineage>
        <taxon>Archaea</taxon>
        <taxon>Methanobacteriati</taxon>
        <taxon>Methanobacteriota</taxon>
        <taxon>Stenosarchaea group</taxon>
        <taxon>Halobacteria</taxon>
        <taxon>Halobacteriales</taxon>
        <taxon>Haloferacaceae</taxon>
        <taxon>Halogeometricum</taxon>
    </lineage>
</organism>
<evidence type="ECO:0000313" key="1">
    <source>
        <dbReference type="EMBL" id="ELY27647.1"/>
    </source>
</evidence>
<sequence>MKWAEVAGEDMPRFAREFEVEMTLADNSRFNLDWRALKKLLPRNYSLTPSHG</sequence>
<dbReference type="RefSeq" id="WP_006055068.1">
    <property type="nucleotide sequence ID" value="NZ_AOHT01000032.1"/>
</dbReference>
<dbReference type="EMBL" id="AOHT01000032">
    <property type="protein sequence ID" value="ELY27647.1"/>
    <property type="molecule type" value="Genomic_DNA"/>
</dbReference>
<dbReference type="Proteomes" id="UP000011585">
    <property type="component" value="Unassembled WGS sequence"/>
</dbReference>